<proteinExistence type="predicted"/>
<dbReference type="NCBIfam" id="NF033483">
    <property type="entry name" value="PknB_PASTA_kin"/>
    <property type="match status" value="1"/>
</dbReference>
<evidence type="ECO:0000256" key="3">
    <source>
        <dbReference type="ARBA" id="ARBA00022741"/>
    </source>
</evidence>
<dbReference type="GO" id="GO:0005524">
    <property type="term" value="F:ATP binding"/>
    <property type="evidence" value="ECO:0007669"/>
    <property type="project" value="UniProtKB-KW"/>
</dbReference>
<evidence type="ECO:0000256" key="5">
    <source>
        <dbReference type="ARBA" id="ARBA00022840"/>
    </source>
</evidence>
<keyword evidence="5" id="KW-0067">ATP-binding</keyword>
<dbReference type="Gene3D" id="3.30.10.20">
    <property type="match status" value="4"/>
</dbReference>
<feature type="domain" description="PASTA" evidence="8">
    <location>
        <begin position="423"/>
        <end position="492"/>
    </location>
</feature>
<dbReference type="GO" id="GO:0004674">
    <property type="term" value="F:protein serine/threonine kinase activity"/>
    <property type="evidence" value="ECO:0007669"/>
    <property type="project" value="UniProtKB-KW"/>
</dbReference>
<protein>
    <submittedName>
        <fullName evidence="9">Unannotated protein</fullName>
    </submittedName>
</protein>
<keyword evidence="4" id="KW-0418">Kinase</keyword>
<dbReference type="CDD" id="cd14014">
    <property type="entry name" value="STKc_PknB_like"/>
    <property type="match status" value="1"/>
</dbReference>
<keyword evidence="2" id="KW-0808">Transferase</keyword>
<dbReference type="InterPro" id="IPR017441">
    <property type="entry name" value="Protein_kinase_ATP_BS"/>
</dbReference>
<dbReference type="CDD" id="cd06577">
    <property type="entry name" value="PASTA_pknB"/>
    <property type="match status" value="4"/>
</dbReference>
<evidence type="ECO:0000259" key="8">
    <source>
        <dbReference type="PROSITE" id="PS51178"/>
    </source>
</evidence>
<dbReference type="InterPro" id="IPR011009">
    <property type="entry name" value="Kinase-like_dom_sf"/>
</dbReference>
<dbReference type="FunFam" id="1.10.510.10:FF:000021">
    <property type="entry name" value="Serine/threonine protein kinase"/>
    <property type="match status" value="1"/>
</dbReference>
<keyword evidence="6" id="KW-0472">Membrane</keyword>
<dbReference type="PROSITE" id="PS51178">
    <property type="entry name" value="PASTA"/>
    <property type="match status" value="4"/>
</dbReference>
<evidence type="ECO:0000313" key="9">
    <source>
        <dbReference type="EMBL" id="CAB4801380.1"/>
    </source>
</evidence>
<dbReference type="SUPFAM" id="SSF56112">
    <property type="entry name" value="Protein kinase-like (PK-like)"/>
    <property type="match status" value="1"/>
</dbReference>
<dbReference type="InterPro" id="IPR008271">
    <property type="entry name" value="Ser/Thr_kinase_AS"/>
</dbReference>
<organism evidence="9">
    <name type="scientific">freshwater metagenome</name>
    <dbReference type="NCBI Taxonomy" id="449393"/>
    <lineage>
        <taxon>unclassified sequences</taxon>
        <taxon>metagenomes</taxon>
        <taxon>ecological metagenomes</taxon>
    </lineage>
</organism>
<name>A0A6J6XVX4_9ZZZZ</name>
<dbReference type="SMART" id="SM00740">
    <property type="entry name" value="PASTA"/>
    <property type="match status" value="4"/>
</dbReference>
<sequence>MVSNMPVVNDRYRVERSVGRGGMAEVFLAHDLLLDRPVALKVLFPEYANDPNFVERFRREAQSAAGLTHPNIVAVYDWGKVNNTYFIAMEFVQGRTLASILKEKLRLTARQACDVAVDIASALGFAHDNGVVHRDIKPGNILIGSTGQVKVADFGIARALGAAVEEGLTQTGSVMGTATYLSPEQAQGSQPDPRSDIYSLGVVMYEMVAGRAPFIGDNAVGIAYQQVHGVPPAMSEFASDAPRAFEAIVAKCMAKSAERRYANANALRDDLRRFSAGEEVVALTDVQGRKTQSQSTDTMAIPVIANMPKTTDDENLYEDLYDDFAPRRAASYIFGAVFTAIILLAAGVFIYRTVDRGSATSLTIPDVTNRTQAEASQILLDMGLTPIPNAVINDAVGDDIVYAQDPPATATGHQGDVVTITYNPAKQLQTVPPIQGLSVESATQLLAPLGLQLVILEVRNDPLVPLNQIITQDPLANEQVRSGSPISVVVSGGTGGNNIPNIEGQVSSAAEQLLKSSPYNFVVTITAEPSATVEKGRAIRTDPAIGTPLPAGSPIALIVSSGSPTVVVPDVTGKAEGEAQTAINAAGLLTEIKYQNVPVGDANDGRVISQSREAQSAVEPGTKVTLVIGKSTTP</sequence>
<evidence type="ECO:0000256" key="6">
    <source>
        <dbReference type="SAM" id="Phobius"/>
    </source>
</evidence>
<dbReference type="EMBL" id="CAFAAG010000131">
    <property type="protein sequence ID" value="CAB4801380.1"/>
    <property type="molecule type" value="Genomic_DNA"/>
</dbReference>
<feature type="transmembrane region" description="Helical" evidence="6">
    <location>
        <begin position="329"/>
        <end position="351"/>
    </location>
</feature>
<evidence type="ECO:0000256" key="1">
    <source>
        <dbReference type="ARBA" id="ARBA00022527"/>
    </source>
</evidence>
<dbReference type="PROSITE" id="PS50011">
    <property type="entry name" value="PROTEIN_KINASE_DOM"/>
    <property type="match status" value="1"/>
</dbReference>
<feature type="domain" description="PASTA" evidence="8">
    <location>
        <begin position="496"/>
        <end position="561"/>
    </location>
</feature>
<dbReference type="PANTHER" id="PTHR43289">
    <property type="entry name" value="MITOGEN-ACTIVATED PROTEIN KINASE KINASE KINASE 20-RELATED"/>
    <property type="match status" value="1"/>
</dbReference>
<keyword evidence="1" id="KW-0723">Serine/threonine-protein kinase</keyword>
<dbReference type="Pfam" id="PF03793">
    <property type="entry name" value="PASTA"/>
    <property type="match status" value="4"/>
</dbReference>
<dbReference type="SMART" id="SM00220">
    <property type="entry name" value="S_TKc"/>
    <property type="match status" value="1"/>
</dbReference>
<evidence type="ECO:0000256" key="4">
    <source>
        <dbReference type="ARBA" id="ARBA00022777"/>
    </source>
</evidence>
<evidence type="ECO:0000256" key="2">
    <source>
        <dbReference type="ARBA" id="ARBA00022679"/>
    </source>
</evidence>
<feature type="domain" description="Protein kinase" evidence="7">
    <location>
        <begin position="12"/>
        <end position="275"/>
    </location>
</feature>
<accession>A0A6J6XVX4</accession>
<dbReference type="PROSITE" id="PS00108">
    <property type="entry name" value="PROTEIN_KINASE_ST"/>
    <property type="match status" value="1"/>
</dbReference>
<evidence type="ECO:0000259" key="7">
    <source>
        <dbReference type="PROSITE" id="PS50011"/>
    </source>
</evidence>
<keyword evidence="3" id="KW-0547">Nucleotide-binding</keyword>
<feature type="domain" description="PASTA" evidence="8">
    <location>
        <begin position="358"/>
        <end position="421"/>
    </location>
</feature>
<keyword evidence="6" id="KW-1133">Transmembrane helix</keyword>
<reference evidence="9" key="1">
    <citation type="submission" date="2020-05" db="EMBL/GenBank/DDBJ databases">
        <authorList>
            <person name="Chiriac C."/>
            <person name="Salcher M."/>
            <person name="Ghai R."/>
            <person name="Kavagutti S V."/>
        </authorList>
    </citation>
    <scope>NUCLEOTIDE SEQUENCE</scope>
</reference>
<dbReference type="Gene3D" id="3.30.200.20">
    <property type="entry name" value="Phosphorylase Kinase, domain 1"/>
    <property type="match status" value="1"/>
</dbReference>
<dbReference type="InterPro" id="IPR000719">
    <property type="entry name" value="Prot_kinase_dom"/>
</dbReference>
<dbReference type="InterPro" id="IPR005543">
    <property type="entry name" value="PASTA_dom"/>
</dbReference>
<dbReference type="PROSITE" id="PS00107">
    <property type="entry name" value="PROTEIN_KINASE_ATP"/>
    <property type="match status" value="1"/>
</dbReference>
<dbReference type="FunFam" id="3.30.200.20:FF:000035">
    <property type="entry name" value="Serine/threonine protein kinase Stk1"/>
    <property type="match status" value="1"/>
</dbReference>
<feature type="domain" description="PASTA" evidence="8">
    <location>
        <begin position="562"/>
        <end position="630"/>
    </location>
</feature>
<dbReference type="PANTHER" id="PTHR43289:SF34">
    <property type="entry name" value="SERINE_THREONINE-PROTEIN KINASE YBDM-RELATED"/>
    <property type="match status" value="1"/>
</dbReference>
<dbReference type="Pfam" id="PF00069">
    <property type="entry name" value="Pkinase"/>
    <property type="match status" value="1"/>
</dbReference>
<gene>
    <name evidence="9" type="ORF">UFOPK2975_01273</name>
</gene>
<dbReference type="AlphaFoldDB" id="A0A6J6XVX4"/>
<keyword evidence="6" id="KW-0812">Transmembrane</keyword>
<dbReference type="Gene3D" id="1.10.510.10">
    <property type="entry name" value="Transferase(Phosphotransferase) domain 1"/>
    <property type="match status" value="1"/>
</dbReference>